<keyword evidence="3 4" id="KW-0143">Chaperone</keyword>
<dbReference type="InterPro" id="IPR009053">
    <property type="entry name" value="Prefoldin"/>
</dbReference>
<feature type="coiled-coil region" evidence="5">
    <location>
        <begin position="138"/>
        <end position="165"/>
    </location>
</feature>
<dbReference type="GO" id="GO:0005737">
    <property type="term" value="C:cytoplasm"/>
    <property type="evidence" value="ECO:0007669"/>
    <property type="project" value="TreeGrafter"/>
</dbReference>
<reference evidence="8 9" key="1">
    <citation type="journal article" date="2018" name="Nat. Microbiol.">
        <title>Leveraging single-cell genomics to expand the fungal tree of life.</title>
        <authorList>
            <person name="Ahrendt S.R."/>
            <person name="Quandt C.A."/>
            <person name="Ciobanu D."/>
            <person name="Clum A."/>
            <person name="Salamov A."/>
            <person name="Andreopoulos B."/>
            <person name="Cheng J.F."/>
            <person name="Woyke T."/>
            <person name="Pelin A."/>
            <person name="Henrissat B."/>
            <person name="Reynolds N.K."/>
            <person name="Benny G.L."/>
            <person name="Smith M.E."/>
            <person name="James T.Y."/>
            <person name="Grigoriev I.V."/>
        </authorList>
    </citation>
    <scope>NUCLEOTIDE SEQUENCE [LARGE SCALE GENOMIC DNA]</scope>
    <source>
        <strain evidence="8 9">ATCC 52028</strain>
    </source>
</reference>
<dbReference type="EMBL" id="ML009153">
    <property type="protein sequence ID" value="RKO97856.1"/>
    <property type="molecule type" value="Genomic_DNA"/>
</dbReference>
<comment type="similarity">
    <text evidence="1 4">Belongs to the prefoldin subunit alpha family.</text>
</comment>
<evidence type="ECO:0000313" key="9">
    <source>
        <dbReference type="Proteomes" id="UP000274922"/>
    </source>
</evidence>
<dbReference type="InterPro" id="IPR004127">
    <property type="entry name" value="Prefoldin_subunit_alpha"/>
</dbReference>
<dbReference type="STRING" id="1555241.A0A4P9X1T2"/>
<keyword evidence="5" id="KW-0175">Coiled coil</keyword>
<dbReference type="Proteomes" id="UP000274922">
    <property type="component" value="Unassembled WGS sequence"/>
</dbReference>
<evidence type="ECO:0000313" key="6">
    <source>
        <dbReference type="EMBL" id="RKO97856.1"/>
    </source>
</evidence>
<dbReference type="SUPFAM" id="SSF46579">
    <property type="entry name" value="Prefoldin"/>
    <property type="match status" value="1"/>
</dbReference>
<accession>A0A4P9X1T2</accession>
<protein>
    <recommendedName>
        <fullName evidence="4">Prefoldin subunit 3</fullName>
    </recommendedName>
</protein>
<dbReference type="PANTHER" id="PTHR12409:SF0">
    <property type="entry name" value="PREFOLDIN SUBUNIT 3"/>
    <property type="match status" value="1"/>
</dbReference>
<dbReference type="Proteomes" id="UP000268535">
    <property type="component" value="Unassembled WGS sequence"/>
</dbReference>
<keyword evidence="9" id="KW-1185">Reference proteome</keyword>
<evidence type="ECO:0000313" key="8">
    <source>
        <dbReference type="Proteomes" id="UP000268535"/>
    </source>
</evidence>
<dbReference type="EMBL" id="ML014376">
    <property type="protein sequence ID" value="RKO98707.1"/>
    <property type="molecule type" value="Genomic_DNA"/>
</dbReference>
<comment type="function">
    <text evidence="4">Binds specifically to cytosolic chaperonin (c-CPN) and transfers target proteins to it. Binds to nascent polypeptide chain and promotes folding in an environment in which there are many competing pathways for nonnative proteins.</text>
</comment>
<evidence type="ECO:0000256" key="5">
    <source>
        <dbReference type="SAM" id="Coils"/>
    </source>
</evidence>
<proteinExistence type="inferred from homology"/>
<dbReference type="OrthoDB" id="6375174at2759"/>
<dbReference type="InterPro" id="IPR016655">
    <property type="entry name" value="PFD3"/>
</dbReference>
<dbReference type="Gene3D" id="1.10.287.370">
    <property type="match status" value="1"/>
</dbReference>
<evidence type="ECO:0000256" key="3">
    <source>
        <dbReference type="ARBA" id="ARBA00023186"/>
    </source>
</evidence>
<dbReference type="GO" id="GO:0015631">
    <property type="term" value="F:tubulin binding"/>
    <property type="evidence" value="ECO:0007669"/>
    <property type="project" value="TreeGrafter"/>
</dbReference>
<dbReference type="AlphaFoldDB" id="A0A4P9X1T2"/>
<dbReference type="PANTHER" id="PTHR12409">
    <property type="entry name" value="PREFOLDIN SUBUNIT 3"/>
    <property type="match status" value="1"/>
</dbReference>
<dbReference type="CDD" id="cd23156">
    <property type="entry name" value="Prefoldin_3"/>
    <property type="match status" value="1"/>
</dbReference>
<dbReference type="FunFam" id="1.10.287.370:FF:000001">
    <property type="entry name" value="Prefoldin subunit 3"/>
    <property type="match status" value="1"/>
</dbReference>
<reference evidence="7" key="2">
    <citation type="submission" date="2018-04" db="EMBL/GenBank/DDBJ databases">
        <title>Leveraging single-cell genomics to expand the Fungal Tree of Life.</title>
        <authorList>
            <consortium name="DOE Joint Genome Institute"/>
            <person name="Ahrendt S.R."/>
            <person name="Quandt C.A."/>
            <person name="Ciobanu D."/>
            <person name="Clum A."/>
            <person name="Salamov A."/>
            <person name="Andreopoulos B."/>
            <person name="Cheng J.-F."/>
            <person name="Woyke T."/>
            <person name="Pelin A."/>
            <person name="Henrissat B."/>
            <person name="Benny G.L."/>
            <person name="Smith M.E."/>
            <person name="James T.Y."/>
            <person name="Grigoriev I.V."/>
        </authorList>
    </citation>
    <scope>NUCLEOTIDE SEQUENCE</scope>
    <source>
        <strain evidence="7">ATCC 52028</strain>
    </source>
</reference>
<organism evidence="6 8">
    <name type="scientific">Caulochytrium protostelioides</name>
    <dbReference type="NCBI Taxonomy" id="1555241"/>
    <lineage>
        <taxon>Eukaryota</taxon>
        <taxon>Fungi</taxon>
        <taxon>Fungi incertae sedis</taxon>
        <taxon>Chytridiomycota</taxon>
        <taxon>Chytridiomycota incertae sedis</taxon>
        <taxon>Chytridiomycetes</taxon>
        <taxon>Caulochytriales</taxon>
        <taxon>Caulochytriaceae</taxon>
        <taxon>Caulochytrium</taxon>
    </lineage>
</organism>
<comment type="subunit">
    <text evidence="2 4">Heterohexamer of two PFD-alpha type and four PFD-beta type subunits.</text>
</comment>
<dbReference type="GO" id="GO:0016272">
    <property type="term" value="C:prefoldin complex"/>
    <property type="evidence" value="ECO:0007669"/>
    <property type="project" value="UniProtKB-UniRule"/>
</dbReference>
<dbReference type="PIRSF" id="PIRSF016396">
    <property type="entry name" value="Prefoldin_subunit_3"/>
    <property type="match status" value="1"/>
</dbReference>
<dbReference type="Pfam" id="PF02996">
    <property type="entry name" value="Prefoldin"/>
    <property type="match status" value="1"/>
</dbReference>
<dbReference type="GO" id="GO:0006457">
    <property type="term" value="P:protein folding"/>
    <property type="evidence" value="ECO:0007669"/>
    <property type="project" value="UniProtKB-UniRule"/>
</dbReference>
<gene>
    <name evidence="6" type="ORF">CAUPRSCDRAFT_9755</name>
    <name evidence="7" type="ORF">CXG81DRAFT_15554</name>
</gene>
<evidence type="ECO:0000256" key="4">
    <source>
        <dbReference type="PIRNR" id="PIRNR016396"/>
    </source>
</evidence>
<evidence type="ECO:0000256" key="2">
    <source>
        <dbReference type="ARBA" id="ARBA00011695"/>
    </source>
</evidence>
<evidence type="ECO:0000256" key="1">
    <source>
        <dbReference type="ARBA" id="ARBA00010048"/>
    </source>
</evidence>
<evidence type="ECO:0000313" key="7">
    <source>
        <dbReference type="EMBL" id="RKO98707.1"/>
    </source>
</evidence>
<sequence>MPKIEANPRGIPKAPFVEKVEEFCAIGEADATLRSFQEMIAKYKYMQTSLEGRKKSLESKLPEITKTLELVQFMNAKSQAATDQGASPEPLNTHYELSDTLWANAKVDLTDKVNLWLGANVMLEYSLEEAEALLTTKRDAARTTLKQVDEDLEYLREQITTMEVNTARVYNWDVKNRRQTAPTKA</sequence>
<name>A0A4P9X1T2_9FUNG</name>
<dbReference type="GO" id="GO:0007017">
    <property type="term" value="P:microtubule-based process"/>
    <property type="evidence" value="ECO:0007669"/>
    <property type="project" value="TreeGrafter"/>
</dbReference>
<dbReference type="GO" id="GO:0007021">
    <property type="term" value="P:tubulin complex assembly"/>
    <property type="evidence" value="ECO:0007669"/>
    <property type="project" value="TreeGrafter"/>
</dbReference>
<reference evidence="6" key="3">
    <citation type="submission" date="2018-08" db="EMBL/GenBank/DDBJ databases">
        <title>Leveraging single-cell genomics to expand the Fungal Tree of Life.</title>
        <authorList>
            <consortium name="DOE Joint Genome Institute"/>
            <person name="Ahrendt S.R."/>
            <person name="Quandt C.A."/>
            <person name="Ciobanu D."/>
            <person name="Clum A."/>
            <person name="Salamov A."/>
            <person name="Andreopoulos B."/>
            <person name="Cheng J.-F."/>
            <person name="Woyke T."/>
            <person name="Pelin A."/>
            <person name="Henrissat B."/>
            <person name="Reynolds N."/>
            <person name="Benny G.L."/>
            <person name="Smith M.E."/>
            <person name="James T.Y."/>
            <person name="Grigoriev I.V."/>
        </authorList>
    </citation>
    <scope>NUCLEOTIDE SEQUENCE</scope>
    <source>
        <strain evidence="6">ATCC 52028</strain>
    </source>
</reference>